<reference evidence="2" key="2">
    <citation type="journal article" date="2016" name="Sci. Rep.">
        <title>Dictyocaulus viviparus genome, variome and transcriptome elucidate lungworm biology and support future intervention.</title>
        <authorList>
            <person name="McNulty S.N."/>
            <person name="Strube C."/>
            <person name="Rosa B.A."/>
            <person name="Martin J.C."/>
            <person name="Tyagi R."/>
            <person name="Choi Y.J."/>
            <person name="Wang Q."/>
            <person name="Hallsworth Pepin K."/>
            <person name="Zhang X."/>
            <person name="Ozersky P."/>
            <person name="Wilson R.K."/>
            <person name="Sternberg P.W."/>
            <person name="Gasser R.B."/>
            <person name="Mitreva M."/>
        </authorList>
    </citation>
    <scope>NUCLEOTIDE SEQUENCE [LARGE SCALE GENOMIC DNA]</scope>
    <source>
        <strain evidence="2">HannoverDv2000</strain>
    </source>
</reference>
<dbReference type="Proteomes" id="UP000053766">
    <property type="component" value="Unassembled WGS sequence"/>
</dbReference>
<sequence length="81" mass="8832">MTGSFYAKAASQNVFGANKGLYVGSVALKKIHKSFKFVLAAPELTTYRSRLDAFTDDSLFGFKNPSTNPTAILNEPILVML</sequence>
<keyword evidence="2" id="KW-1185">Reference proteome</keyword>
<name>A0A0D8YBP0_DICVI</name>
<evidence type="ECO:0000313" key="1">
    <source>
        <dbReference type="EMBL" id="KJH51981.1"/>
    </source>
</evidence>
<protein>
    <submittedName>
        <fullName evidence="1">Uncharacterized protein</fullName>
    </submittedName>
</protein>
<dbReference type="AlphaFoldDB" id="A0A0D8YBP0"/>
<proteinExistence type="predicted"/>
<gene>
    <name evidence="1" type="ORF">DICVIV_01872</name>
</gene>
<evidence type="ECO:0000313" key="2">
    <source>
        <dbReference type="Proteomes" id="UP000053766"/>
    </source>
</evidence>
<reference evidence="1 2" key="1">
    <citation type="submission" date="2013-11" db="EMBL/GenBank/DDBJ databases">
        <title>Draft genome of the bovine lungworm Dictyocaulus viviparus.</title>
        <authorList>
            <person name="Mitreva M."/>
        </authorList>
    </citation>
    <scope>NUCLEOTIDE SEQUENCE [LARGE SCALE GENOMIC DNA]</scope>
    <source>
        <strain evidence="1 2">HannoverDv2000</strain>
    </source>
</reference>
<organism evidence="1 2">
    <name type="scientific">Dictyocaulus viviparus</name>
    <name type="common">Bovine lungworm</name>
    <dbReference type="NCBI Taxonomy" id="29172"/>
    <lineage>
        <taxon>Eukaryota</taxon>
        <taxon>Metazoa</taxon>
        <taxon>Ecdysozoa</taxon>
        <taxon>Nematoda</taxon>
        <taxon>Chromadorea</taxon>
        <taxon>Rhabditida</taxon>
        <taxon>Rhabditina</taxon>
        <taxon>Rhabditomorpha</taxon>
        <taxon>Strongyloidea</taxon>
        <taxon>Metastrongylidae</taxon>
        <taxon>Dictyocaulus</taxon>
    </lineage>
</organism>
<accession>A0A0D8YBP0</accession>
<dbReference type="EMBL" id="KN716173">
    <property type="protein sequence ID" value="KJH51981.1"/>
    <property type="molecule type" value="Genomic_DNA"/>
</dbReference>